<feature type="chain" id="PRO_5047284744" description="Lipoprotein" evidence="2">
    <location>
        <begin position="25"/>
        <end position="207"/>
    </location>
</feature>
<protein>
    <recommendedName>
        <fullName evidence="5">Lipoprotein</fullName>
    </recommendedName>
</protein>
<reference evidence="4" key="1">
    <citation type="journal article" date="2019" name="Int. J. Syst. Evol. Microbiol.">
        <title>The Global Catalogue of Microorganisms (GCM) 10K type strain sequencing project: providing services to taxonomists for standard genome sequencing and annotation.</title>
        <authorList>
            <consortium name="The Broad Institute Genomics Platform"/>
            <consortium name="The Broad Institute Genome Sequencing Center for Infectious Disease"/>
            <person name="Wu L."/>
            <person name="Ma J."/>
        </authorList>
    </citation>
    <scope>NUCLEOTIDE SEQUENCE [LARGE SCALE GENOMIC DNA]</scope>
    <source>
        <strain evidence="4">JCM 17986</strain>
    </source>
</reference>
<evidence type="ECO:0000313" key="4">
    <source>
        <dbReference type="Proteomes" id="UP001500466"/>
    </source>
</evidence>
<dbReference type="RefSeq" id="WP_345675596.1">
    <property type="nucleotide sequence ID" value="NZ_BAABHS010000008.1"/>
</dbReference>
<dbReference type="EMBL" id="BAABHS010000008">
    <property type="protein sequence ID" value="GAA4961552.1"/>
    <property type="molecule type" value="Genomic_DNA"/>
</dbReference>
<comment type="caution">
    <text evidence="3">The sequence shown here is derived from an EMBL/GenBank/DDBJ whole genome shotgun (WGS) entry which is preliminary data.</text>
</comment>
<sequence>MRYRNLVALAATAFLLAGCGGGGGDDKSETNQPTATGQTAGGVGAEGSSGPEQAPPAQEAALPKAVSFEEVAALLKPSLGPCQRMETDGTFAKLTAADKARGGKQKALCWYQEQQYSVAFLLVDQDNTTLETFHKDKDTYSSERVGMGFTVAVVGTANAQVKAAAEQQLKATGLPFLNCEKDFAPRDGVQIIAAKTPGCRYTPTPRI</sequence>
<evidence type="ECO:0000256" key="1">
    <source>
        <dbReference type="SAM" id="MobiDB-lite"/>
    </source>
</evidence>
<feature type="signal peptide" evidence="2">
    <location>
        <begin position="1"/>
        <end position="24"/>
    </location>
</feature>
<feature type="region of interest" description="Disordered" evidence="1">
    <location>
        <begin position="22"/>
        <end position="57"/>
    </location>
</feature>
<organism evidence="3 4">
    <name type="scientific">Yinghuangia aomiensis</name>
    <dbReference type="NCBI Taxonomy" id="676205"/>
    <lineage>
        <taxon>Bacteria</taxon>
        <taxon>Bacillati</taxon>
        <taxon>Actinomycetota</taxon>
        <taxon>Actinomycetes</taxon>
        <taxon>Kitasatosporales</taxon>
        <taxon>Streptomycetaceae</taxon>
        <taxon>Yinghuangia</taxon>
    </lineage>
</organism>
<keyword evidence="2" id="KW-0732">Signal</keyword>
<dbReference type="Proteomes" id="UP001500466">
    <property type="component" value="Unassembled WGS sequence"/>
</dbReference>
<proteinExistence type="predicted"/>
<dbReference type="PROSITE" id="PS51257">
    <property type="entry name" value="PROKAR_LIPOPROTEIN"/>
    <property type="match status" value="1"/>
</dbReference>
<name>A0ABP9H466_9ACTN</name>
<accession>A0ABP9H466</accession>
<gene>
    <name evidence="3" type="ORF">GCM10023205_26290</name>
</gene>
<evidence type="ECO:0000256" key="2">
    <source>
        <dbReference type="SAM" id="SignalP"/>
    </source>
</evidence>
<keyword evidence="4" id="KW-1185">Reference proteome</keyword>
<evidence type="ECO:0008006" key="5">
    <source>
        <dbReference type="Google" id="ProtNLM"/>
    </source>
</evidence>
<evidence type="ECO:0000313" key="3">
    <source>
        <dbReference type="EMBL" id="GAA4961552.1"/>
    </source>
</evidence>